<comment type="caution">
    <text evidence="2">The sequence shown here is derived from an EMBL/GenBank/DDBJ whole genome shotgun (WGS) entry which is preliminary data.</text>
</comment>
<name>A0A371IMC3_9FIRM</name>
<protein>
    <recommendedName>
        <fullName evidence="4">Prepilin-type N-terminal cleavage/methylation domain-containing protein</fullName>
    </recommendedName>
</protein>
<organism evidence="2 3">
    <name type="scientific">Criibacterium bergeronii</name>
    <dbReference type="NCBI Taxonomy" id="1871336"/>
    <lineage>
        <taxon>Bacteria</taxon>
        <taxon>Bacillati</taxon>
        <taxon>Bacillota</taxon>
        <taxon>Clostridia</taxon>
        <taxon>Peptostreptococcales</taxon>
        <taxon>Filifactoraceae</taxon>
        <taxon>Criibacterium</taxon>
    </lineage>
</organism>
<evidence type="ECO:0000313" key="2">
    <source>
        <dbReference type="EMBL" id="RDY21642.1"/>
    </source>
</evidence>
<feature type="transmembrane region" description="Helical" evidence="1">
    <location>
        <begin position="12"/>
        <end position="31"/>
    </location>
</feature>
<keyword evidence="1" id="KW-0472">Membrane</keyword>
<dbReference type="AlphaFoldDB" id="A0A371IMC3"/>
<dbReference type="Proteomes" id="UP000093352">
    <property type="component" value="Unassembled WGS sequence"/>
</dbReference>
<proteinExistence type="predicted"/>
<keyword evidence="1" id="KW-1133">Transmembrane helix</keyword>
<evidence type="ECO:0000256" key="1">
    <source>
        <dbReference type="SAM" id="Phobius"/>
    </source>
</evidence>
<sequence>MQKNNSHFGFTLLEIILSITLFFVASSIFIANINFTAYLSKNEIDTFISNIELVKTANASGDRSAKIIIKPEQNCYELLTKSTKTIFNFTNVKITGWTLDEIRFYEDSWTNGNTIDLVTDTKKYTLTIAAITGRVKVVEV</sequence>
<keyword evidence="1" id="KW-0812">Transmembrane</keyword>
<evidence type="ECO:0000313" key="3">
    <source>
        <dbReference type="Proteomes" id="UP000093352"/>
    </source>
</evidence>
<dbReference type="STRING" id="1871336.BBG48_05980"/>
<reference evidence="2 3" key="1">
    <citation type="journal article" date="2016" name="Genome Announc.">
        <title>Draft Genome Sequence of Criibacterium bergeronii gen. nov., sp. nov., Strain CCRI-22567T, Isolated from a Vaginal Sample from a Woman with Bacterial Vaginosis.</title>
        <authorList>
            <person name="Maheux A.F."/>
            <person name="Berube E."/>
            <person name="Boudreau D.K."/>
            <person name="Raymond F."/>
            <person name="Corbeil J."/>
            <person name="Roy P.H."/>
            <person name="Boissinot M."/>
            <person name="Omar R.F."/>
        </authorList>
    </citation>
    <scope>NUCLEOTIDE SEQUENCE [LARGE SCALE GENOMIC DNA]</scope>
    <source>
        <strain evidence="2 3">CCRI-22567</strain>
    </source>
</reference>
<gene>
    <name evidence="2" type="ORF">BBG48_003415</name>
</gene>
<keyword evidence="3" id="KW-1185">Reference proteome</keyword>
<dbReference type="RefSeq" id="WP_068911944.1">
    <property type="nucleotide sequence ID" value="NZ_MBEW02000005.1"/>
</dbReference>
<accession>A0A371IMC3</accession>
<evidence type="ECO:0008006" key="4">
    <source>
        <dbReference type="Google" id="ProtNLM"/>
    </source>
</evidence>
<dbReference type="EMBL" id="MBEW02000005">
    <property type="protein sequence ID" value="RDY21642.1"/>
    <property type="molecule type" value="Genomic_DNA"/>
</dbReference>